<organism evidence="2 3">
    <name type="scientific">Microbulbifer halophilus</name>
    <dbReference type="NCBI Taxonomy" id="453963"/>
    <lineage>
        <taxon>Bacteria</taxon>
        <taxon>Pseudomonadati</taxon>
        <taxon>Pseudomonadota</taxon>
        <taxon>Gammaproteobacteria</taxon>
        <taxon>Cellvibrionales</taxon>
        <taxon>Microbulbiferaceae</taxon>
        <taxon>Microbulbifer</taxon>
    </lineage>
</organism>
<evidence type="ECO:0000313" key="2">
    <source>
        <dbReference type="EMBL" id="MFD2312042.1"/>
    </source>
</evidence>
<dbReference type="EMBL" id="JBHUJD010000027">
    <property type="protein sequence ID" value="MFD2312042.1"/>
    <property type="molecule type" value="Genomic_DNA"/>
</dbReference>
<dbReference type="Pfam" id="PF10973">
    <property type="entry name" value="DUF2799"/>
    <property type="match status" value="1"/>
</dbReference>
<dbReference type="Proteomes" id="UP001597425">
    <property type="component" value="Unassembled WGS sequence"/>
</dbReference>
<gene>
    <name evidence="2" type="ORF">ACFSKX_16565</name>
</gene>
<name>A0ABW5EFU0_9GAMM</name>
<evidence type="ECO:0000256" key="1">
    <source>
        <dbReference type="SAM" id="SignalP"/>
    </source>
</evidence>
<proteinExistence type="predicted"/>
<comment type="caution">
    <text evidence="2">The sequence shown here is derived from an EMBL/GenBank/DDBJ whole genome shotgun (WGS) entry which is preliminary data.</text>
</comment>
<feature type="chain" id="PRO_5045851603" evidence="1">
    <location>
        <begin position="22"/>
        <end position="210"/>
    </location>
</feature>
<keyword evidence="3" id="KW-1185">Reference proteome</keyword>
<dbReference type="PROSITE" id="PS51257">
    <property type="entry name" value="PROKAR_LIPOPROTEIN"/>
    <property type="match status" value="1"/>
</dbReference>
<reference evidence="3" key="1">
    <citation type="journal article" date="2019" name="Int. J. Syst. Evol. Microbiol.">
        <title>The Global Catalogue of Microorganisms (GCM) 10K type strain sequencing project: providing services to taxonomists for standard genome sequencing and annotation.</title>
        <authorList>
            <consortium name="The Broad Institute Genomics Platform"/>
            <consortium name="The Broad Institute Genome Sequencing Center for Infectious Disease"/>
            <person name="Wu L."/>
            <person name="Ma J."/>
        </authorList>
    </citation>
    <scope>NUCLEOTIDE SEQUENCE [LARGE SCALE GENOMIC DNA]</scope>
    <source>
        <strain evidence="3">KCTC 12848</strain>
    </source>
</reference>
<feature type="signal peptide" evidence="1">
    <location>
        <begin position="1"/>
        <end position="21"/>
    </location>
</feature>
<dbReference type="RefSeq" id="WP_265722589.1">
    <property type="nucleotide sequence ID" value="NZ_JAPIVK010000025.1"/>
</dbReference>
<keyword evidence="1" id="KW-0732">Signal</keyword>
<accession>A0ABW5EFU0</accession>
<sequence>MPLLKRLLILLSALLAGCAVVSEEECRAGLWYERGVEDGARGRNQSLVYDIAQTCQQEYGVRVDSEAWLRGHEEGVEQFCTPENGYRYGRRGRSYNGVCTGPTADLFVDYYKQGLADYRVERQYRRLAARQDHVERQLYAVNAALAGAEDPNRIGSLRMRRASLNRELQRLDMQMFRIGGFGFGFGTGFGFGGESGFGTGIDFLFWPGFY</sequence>
<protein>
    <submittedName>
        <fullName evidence="2">DUF2799 domain-containing protein</fullName>
    </submittedName>
</protein>
<evidence type="ECO:0000313" key="3">
    <source>
        <dbReference type="Proteomes" id="UP001597425"/>
    </source>
</evidence>
<dbReference type="InterPro" id="IPR021242">
    <property type="entry name" value="DUF2799"/>
</dbReference>